<dbReference type="STRING" id="1890364.A0A2P6N2E7"/>
<evidence type="ECO:0000256" key="8">
    <source>
        <dbReference type="ARBA" id="ARBA00022614"/>
    </source>
</evidence>
<comment type="catalytic activity">
    <reaction evidence="1">
        <text>Exonucleolytic cleavage of poly(A) to 5'-AMP.</text>
        <dbReference type="EC" id="3.1.13.4"/>
    </reaction>
</comment>
<dbReference type="GO" id="GO:0005634">
    <property type="term" value="C:nucleus"/>
    <property type="evidence" value="ECO:0007669"/>
    <property type="project" value="UniProtKB-SubCell"/>
</dbReference>
<reference evidence="23 24" key="1">
    <citation type="journal article" date="2018" name="Genome Biol. Evol.">
        <title>Multiple Roots of Fruiting Body Formation in Amoebozoa.</title>
        <authorList>
            <person name="Hillmann F."/>
            <person name="Forbes G."/>
            <person name="Novohradska S."/>
            <person name="Ferling I."/>
            <person name="Riege K."/>
            <person name="Groth M."/>
            <person name="Westermann M."/>
            <person name="Marz M."/>
            <person name="Spaller T."/>
            <person name="Winckler T."/>
            <person name="Schaap P."/>
            <person name="Glockner G."/>
        </authorList>
    </citation>
    <scope>NUCLEOTIDE SEQUENCE [LARGE SCALE GENOMIC DNA]</scope>
    <source>
        <strain evidence="23 24">Jena</strain>
    </source>
</reference>
<evidence type="ECO:0000313" key="23">
    <source>
        <dbReference type="EMBL" id="PRP78127.1"/>
    </source>
</evidence>
<evidence type="ECO:0000256" key="4">
    <source>
        <dbReference type="ARBA" id="ARBA00004496"/>
    </source>
</evidence>
<comment type="subcellular location">
    <subcellularLocation>
        <location evidence="4">Cytoplasm</location>
    </subcellularLocation>
    <subcellularLocation>
        <location evidence="3">Nucleus</location>
    </subcellularLocation>
</comment>
<accession>A0A2P6N2E7</accession>
<gene>
    <name evidence="23" type="ORF">PROFUN_13929</name>
</gene>
<dbReference type="GO" id="GO:0005737">
    <property type="term" value="C:cytoplasm"/>
    <property type="evidence" value="ECO:0007669"/>
    <property type="project" value="UniProtKB-SubCell"/>
</dbReference>
<proteinExistence type="inferred from homology"/>
<dbReference type="OrthoDB" id="21040at2759"/>
<dbReference type="Gene3D" id="3.60.10.10">
    <property type="entry name" value="Endonuclease/exonuclease/phosphatase"/>
    <property type="match status" value="1"/>
</dbReference>
<evidence type="ECO:0000256" key="6">
    <source>
        <dbReference type="ARBA" id="ARBA00012161"/>
    </source>
</evidence>
<evidence type="ECO:0000256" key="21">
    <source>
        <dbReference type="ARBA" id="ARBA00033317"/>
    </source>
</evidence>
<dbReference type="InParanoid" id="A0A2P6N2E7"/>
<evidence type="ECO:0000256" key="5">
    <source>
        <dbReference type="ARBA" id="ARBA00010774"/>
    </source>
</evidence>
<evidence type="ECO:0000256" key="10">
    <source>
        <dbReference type="ARBA" id="ARBA00022723"/>
    </source>
</evidence>
<name>A0A2P6N2E7_9EUKA</name>
<evidence type="ECO:0000256" key="11">
    <source>
        <dbReference type="ARBA" id="ARBA00022737"/>
    </source>
</evidence>
<keyword evidence="7" id="KW-0963">Cytoplasm</keyword>
<evidence type="ECO:0000256" key="1">
    <source>
        <dbReference type="ARBA" id="ARBA00001663"/>
    </source>
</evidence>
<keyword evidence="15" id="KW-0694">RNA-binding</keyword>
<keyword evidence="17" id="KW-0804">Transcription</keyword>
<dbReference type="InterPro" id="IPR005135">
    <property type="entry name" value="Endo/exonuclease/phosphatase"/>
</dbReference>
<evidence type="ECO:0000256" key="16">
    <source>
        <dbReference type="ARBA" id="ARBA00023015"/>
    </source>
</evidence>
<dbReference type="GO" id="GO:0004535">
    <property type="term" value="F:poly(A)-specific ribonuclease activity"/>
    <property type="evidence" value="ECO:0007669"/>
    <property type="project" value="UniProtKB-EC"/>
</dbReference>
<dbReference type="EC" id="3.1.13.4" evidence="6"/>
<evidence type="ECO:0000256" key="20">
    <source>
        <dbReference type="ARBA" id="ARBA00031469"/>
    </source>
</evidence>
<dbReference type="InterPro" id="IPR003591">
    <property type="entry name" value="Leu-rich_rpt_typical-subtyp"/>
</dbReference>
<keyword evidence="11" id="KW-0677">Repeat</keyword>
<dbReference type="AlphaFoldDB" id="A0A2P6N2E7"/>
<evidence type="ECO:0000256" key="17">
    <source>
        <dbReference type="ARBA" id="ARBA00023163"/>
    </source>
</evidence>
<dbReference type="InterPro" id="IPR050410">
    <property type="entry name" value="CCR4/nocturin_mRNA_transcr"/>
</dbReference>
<dbReference type="PANTHER" id="PTHR12121:SF100">
    <property type="entry name" value="POLY(A)-SPECIFIC RIBONUCLEASE"/>
    <property type="match status" value="1"/>
</dbReference>
<evidence type="ECO:0000256" key="19">
    <source>
        <dbReference type="ARBA" id="ARBA00030493"/>
    </source>
</evidence>
<evidence type="ECO:0000256" key="7">
    <source>
        <dbReference type="ARBA" id="ARBA00022490"/>
    </source>
</evidence>
<dbReference type="SUPFAM" id="SSF52058">
    <property type="entry name" value="L domain-like"/>
    <property type="match status" value="1"/>
</dbReference>
<dbReference type="PANTHER" id="PTHR12121">
    <property type="entry name" value="CARBON CATABOLITE REPRESSOR PROTEIN 4"/>
    <property type="match status" value="1"/>
</dbReference>
<evidence type="ECO:0000256" key="15">
    <source>
        <dbReference type="ARBA" id="ARBA00022884"/>
    </source>
</evidence>
<dbReference type="SUPFAM" id="SSF56219">
    <property type="entry name" value="DNase I-like"/>
    <property type="match status" value="1"/>
</dbReference>
<dbReference type="GO" id="GO:0003723">
    <property type="term" value="F:RNA binding"/>
    <property type="evidence" value="ECO:0007669"/>
    <property type="project" value="UniProtKB-KW"/>
</dbReference>
<dbReference type="InterPro" id="IPR032675">
    <property type="entry name" value="LRR_dom_sf"/>
</dbReference>
<feature type="domain" description="Endonuclease/exonuclease/phosphatase" evidence="22">
    <location>
        <begin position="336"/>
        <end position="641"/>
    </location>
</feature>
<dbReference type="Pfam" id="PF03372">
    <property type="entry name" value="Exo_endo_phos"/>
    <property type="match status" value="1"/>
</dbReference>
<dbReference type="PROSITE" id="PS51450">
    <property type="entry name" value="LRR"/>
    <property type="match status" value="1"/>
</dbReference>
<dbReference type="InterPro" id="IPR036691">
    <property type="entry name" value="Endo/exonu/phosph_ase_sf"/>
</dbReference>
<evidence type="ECO:0000313" key="24">
    <source>
        <dbReference type="Proteomes" id="UP000241769"/>
    </source>
</evidence>
<keyword evidence="9" id="KW-0540">Nuclease</keyword>
<sequence length="693" mass="78247">MMSPRLNLSPITTSHGSSSVAARAEFSSGGVEPNSEVTIRTPLMLPILGYLYIFLRELHAIVKAFGCRALILTDFIPNGHQPDEAKSSHIRRNPNLMSVRSDFGQRRPLDDYGRLWTRNRISYKQSRGVDQDLFDESYGEDFTIEDLKNNLSSEKYKNGGGGWSELDLSRSGIITLSPEIRIYGHLTSLFLSNNKISWLPEDIFSHLPSLVCLDLSYNALSYLPTSFNNLMQLQRLYLTENNLTELPNQMGRFYRMKELSVLGNPLINPPMDVLSMGTETILSYLRERIPPGIPPPDRRLLSLLDANGNSTTSIGQQMGNSQGVTVYEKDIKLRVLSYNILADCYAQTGVYGYCPQWALHWDYRSAHIRNEILLYDPDIVCLQEVEAGAFSDFFKPELGAAGYSGVFTPKSRARTMDNWTNVDGCAIFYKRSKFNLAEEVAIEYQMVAMSKHKELSEDSEAFSRLITKDNIGLFIVLQIKEDPPLSSVANGKGGGGKYAAKAKNIIVANTHIHWNPDYRDVKLLQVQFMMEQLTSITSPRSKWSNSPLIICGDFNSQPGSGPYELMMSGKIDPRHDDLEPFYYGSYSTAGMKHPFTLSSAYASIGEPSFTNYTGDFTGVLDYIWFTSDSLAVSKILSPVEEEFVKETKLPNPFMNSDHIAIMAEFLMKKRARNFVPFREKSSFWNFKVIIRQT</sequence>
<keyword evidence="12" id="KW-0378">Hydrolase</keyword>
<evidence type="ECO:0000256" key="13">
    <source>
        <dbReference type="ARBA" id="ARBA00022839"/>
    </source>
</evidence>
<keyword evidence="16" id="KW-0805">Transcription regulation</keyword>
<keyword evidence="10" id="KW-0479">Metal-binding</keyword>
<evidence type="ECO:0000256" key="14">
    <source>
        <dbReference type="ARBA" id="ARBA00022842"/>
    </source>
</evidence>
<keyword evidence="13" id="KW-0269">Exonuclease</keyword>
<evidence type="ECO:0000256" key="3">
    <source>
        <dbReference type="ARBA" id="ARBA00004123"/>
    </source>
</evidence>
<evidence type="ECO:0000256" key="9">
    <source>
        <dbReference type="ARBA" id="ARBA00022722"/>
    </source>
</evidence>
<keyword evidence="8" id="KW-0433">Leucine-rich repeat</keyword>
<dbReference type="Gene3D" id="3.80.10.10">
    <property type="entry name" value="Ribonuclease Inhibitor"/>
    <property type="match status" value="1"/>
</dbReference>
<dbReference type="Proteomes" id="UP000241769">
    <property type="component" value="Unassembled WGS sequence"/>
</dbReference>
<dbReference type="SMART" id="SM00369">
    <property type="entry name" value="LRR_TYP"/>
    <property type="match status" value="3"/>
</dbReference>
<evidence type="ECO:0000256" key="18">
    <source>
        <dbReference type="ARBA" id="ARBA00023242"/>
    </source>
</evidence>
<dbReference type="Pfam" id="PF13855">
    <property type="entry name" value="LRR_8"/>
    <property type="match status" value="1"/>
</dbReference>
<evidence type="ECO:0000259" key="22">
    <source>
        <dbReference type="Pfam" id="PF03372"/>
    </source>
</evidence>
<dbReference type="InterPro" id="IPR001611">
    <property type="entry name" value="Leu-rich_rpt"/>
</dbReference>
<keyword evidence="24" id="KW-1185">Reference proteome</keyword>
<dbReference type="GO" id="GO:0046872">
    <property type="term" value="F:metal ion binding"/>
    <property type="evidence" value="ECO:0007669"/>
    <property type="project" value="UniProtKB-KW"/>
</dbReference>
<keyword evidence="18" id="KW-0539">Nucleus</keyword>
<keyword evidence="14" id="KW-0460">Magnesium</keyword>
<comment type="caution">
    <text evidence="23">The sequence shown here is derived from an EMBL/GenBank/DDBJ whole genome shotgun (WGS) entry which is preliminary data.</text>
</comment>
<protein>
    <recommendedName>
        <fullName evidence="6">poly(A)-specific ribonuclease</fullName>
        <ecNumber evidence="6">3.1.13.4</ecNumber>
    </recommendedName>
    <alternativeName>
        <fullName evidence="19">Carbon catabolite repressor protein 4</fullName>
    </alternativeName>
    <alternativeName>
        <fullName evidence="20">Cytoplasmic deadenylase</fullName>
    </alternativeName>
    <alternativeName>
        <fullName evidence="21">Glucose-repressible alcohol dehydrogenase transcriptional effector</fullName>
    </alternativeName>
</protein>
<comment type="cofactor">
    <cofactor evidence="2">
        <name>Mg(2+)</name>
        <dbReference type="ChEBI" id="CHEBI:18420"/>
    </cofactor>
</comment>
<comment type="similarity">
    <text evidence="5">Belongs to the CCR4/nocturin family.</text>
</comment>
<organism evidence="23 24">
    <name type="scientific">Planoprotostelium fungivorum</name>
    <dbReference type="NCBI Taxonomy" id="1890364"/>
    <lineage>
        <taxon>Eukaryota</taxon>
        <taxon>Amoebozoa</taxon>
        <taxon>Evosea</taxon>
        <taxon>Variosea</taxon>
        <taxon>Cavosteliida</taxon>
        <taxon>Cavosteliaceae</taxon>
        <taxon>Planoprotostelium</taxon>
    </lineage>
</organism>
<dbReference type="EMBL" id="MDYQ01000239">
    <property type="protein sequence ID" value="PRP78127.1"/>
    <property type="molecule type" value="Genomic_DNA"/>
</dbReference>
<evidence type="ECO:0000256" key="12">
    <source>
        <dbReference type="ARBA" id="ARBA00022801"/>
    </source>
</evidence>
<evidence type="ECO:0000256" key="2">
    <source>
        <dbReference type="ARBA" id="ARBA00001946"/>
    </source>
</evidence>